<dbReference type="AlphaFoldDB" id="A0A2I2FC34"/>
<accession>A0A2I2FC34</accession>
<dbReference type="InterPro" id="IPR007577">
    <property type="entry name" value="GlycoTrfase_DXD_sugar-bd_CS"/>
</dbReference>
<proteinExistence type="inferred from homology"/>
<organism evidence="2 3">
    <name type="scientific">Aspergillus candidus</name>
    <dbReference type="NCBI Taxonomy" id="41067"/>
    <lineage>
        <taxon>Eukaryota</taxon>
        <taxon>Fungi</taxon>
        <taxon>Dikarya</taxon>
        <taxon>Ascomycota</taxon>
        <taxon>Pezizomycotina</taxon>
        <taxon>Eurotiomycetes</taxon>
        <taxon>Eurotiomycetidae</taxon>
        <taxon>Eurotiales</taxon>
        <taxon>Aspergillaceae</taxon>
        <taxon>Aspergillus</taxon>
        <taxon>Aspergillus subgen. Circumdati</taxon>
    </lineage>
</organism>
<dbReference type="GO" id="GO:0006487">
    <property type="term" value="P:protein N-linked glycosylation"/>
    <property type="evidence" value="ECO:0007669"/>
    <property type="project" value="TreeGrafter"/>
</dbReference>
<dbReference type="OrthoDB" id="409543at2759"/>
<comment type="similarity">
    <text evidence="1">Belongs to the glycosyltransferase 32 family.</text>
</comment>
<dbReference type="InterPro" id="IPR039367">
    <property type="entry name" value="Och1-like"/>
</dbReference>
<dbReference type="PANTHER" id="PTHR31834">
    <property type="entry name" value="INITIATION-SPECIFIC ALPHA-1,6-MANNOSYLTRANSFERASE"/>
    <property type="match status" value="1"/>
</dbReference>
<name>A0A2I2FC34_ASPCN</name>
<dbReference type="Proteomes" id="UP000234585">
    <property type="component" value="Unassembled WGS sequence"/>
</dbReference>
<dbReference type="RefSeq" id="XP_024672201.1">
    <property type="nucleotide sequence ID" value="XM_024815081.1"/>
</dbReference>
<dbReference type="GeneID" id="36522241"/>
<dbReference type="SUPFAM" id="SSF53448">
    <property type="entry name" value="Nucleotide-diphospho-sugar transferases"/>
    <property type="match status" value="1"/>
</dbReference>
<dbReference type="Gene3D" id="3.90.550.20">
    <property type="match status" value="1"/>
</dbReference>
<protein>
    <recommendedName>
        <fullName evidence="4">Nucleotide-diphospho-sugar transferase</fullName>
    </recommendedName>
</protein>
<reference evidence="2 3" key="1">
    <citation type="submission" date="2017-12" db="EMBL/GenBank/DDBJ databases">
        <authorList>
            <consortium name="DOE Joint Genome Institute"/>
            <person name="Haridas S."/>
            <person name="Kjaerbolling I."/>
            <person name="Vesth T.C."/>
            <person name="Frisvad J.C."/>
            <person name="Nybo J.L."/>
            <person name="Theobald S."/>
            <person name="Kuo A."/>
            <person name="Bowyer P."/>
            <person name="Matsuda Y."/>
            <person name="Mondo S."/>
            <person name="Lyhne E.K."/>
            <person name="Kogle M.E."/>
            <person name="Clum A."/>
            <person name="Lipzen A."/>
            <person name="Salamov A."/>
            <person name="Ngan C.Y."/>
            <person name="Daum C."/>
            <person name="Chiniquy J."/>
            <person name="Barry K."/>
            <person name="LaButti K."/>
            <person name="Simmons B.A."/>
            <person name="Magnuson J.K."/>
            <person name="Mortensen U.H."/>
            <person name="Larsen T.O."/>
            <person name="Grigoriev I.V."/>
            <person name="Baker S.E."/>
            <person name="Andersen M.R."/>
            <person name="Nordberg H.P."/>
            <person name="Cantor M.N."/>
            <person name="Hua S.X."/>
        </authorList>
    </citation>
    <scope>NUCLEOTIDE SEQUENCE [LARGE SCALE GENOMIC DNA]</scope>
    <source>
        <strain evidence="2 3">CBS 102.13</strain>
    </source>
</reference>
<dbReference type="STRING" id="41067.A0A2I2FC34"/>
<evidence type="ECO:0000313" key="2">
    <source>
        <dbReference type="EMBL" id="PLB38189.1"/>
    </source>
</evidence>
<dbReference type="GO" id="GO:0000009">
    <property type="term" value="F:alpha-1,6-mannosyltransferase activity"/>
    <property type="evidence" value="ECO:0007669"/>
    <property type="project" value="InterPro"/>
</dbReference>
<dbReference type="Pfam" id="PF04488">
    <property type="entry name" value="Gly_transf_sug"/>
    <property type="match status" value="1"/>
</dbReference>
<evidence type="ECO:0008006" key="4">
    <source>
        <dbReference type="Google" id="ProtNLM"/>
    </source>
</evidence>
<dbReference type="InterPro" id="IPR029044">
    <property type="entry name" value="Nucleotide-diphossugar_trans"/>
</dbReference>
<gene>
    <name evidence="2" type="ORF">BDW47DRAFT_117458</name>
</gene>
<evidence type="ECO:0000313" key="3">
    <source>
        <dbReference type="Proteomes" id="UP000234585"/>
    </source>
</evidence>
<sequence>MYPRRRRRLLPRLLLLISGVVLYFLIFGLPSPPPTTNNNRADKKAPDYDVESTPRYLYRSSFRSDPDLSFEKNVSDALVAIETAVRQVRKGDDTAQRHIWQIHLGREKSKRGQDSLLFQQVNRDQWDYSLVTTLYAKTFINTVFASVPELQTLYKSYPHHVLRADLLRYLLLWYYGGFYADTDAFPARSIANCPALLPFFDANDTPQAHSLVLGVEIDEPHASAQLKRDWHWSRSYGFGQYTMFAPRRFSPILREAIVRVLSHTRQHRQRHGGMLGAEPSYDEPTILEVTGPGVFTDAVIDVLSQTLAPTHWLVRRSVAADEGIGDLAEEEGGYGSRRVTWAPFHEMRDPLCIGEGEGEAEGEDGGHGGLCVLPVSVWGNGQRHSSAEGFGSAQACVNHRFGRVWKKGWWEYLFG</sequence>
<evidence type="ECO:0000256" key="1">
    <source>
        <dbReference type="ARBA" id="ARBA00009003"/>
    </source>
</evidence>
<dbReference type="EMBL" id="KZ559137">
    <property type="protein sequence ID" value="PLB38189.1"/>
    <property type="molecule type" value="Genomic_DNA"/>
</dbReference>
<dbReference type="GO" id="GO:0000136">
    <property type="term" value="C:mannan polymerase complex"/>
    <property type="evidence" value="ECO:0007669"/>
    <property type="project" value="TreeGrafter"/>
</dbReference>
<dbReference type="PANTHER" id="PTHR31834:SF9">
    <property type="entry name" value="INITIATION-SPECIFIC ALPHA-1,6-MANNOSYLTRANSFERASE"/>
    <property type="match status" value="1"/>
</dbReference>
<keyword evidence="3" id="KW-1185">Reference proteome</keyword>